<accession>A0A6C0CPX6</accession>
<protein>
    <submittedName>
        <fullName evidence="2">Uncharacterized protein</fullName>
    </submittedName>
</protein>
<name>A0A6C0CPX6_9ZZZZ</name>
<dbReference type="AlphaFoldDB" id="A0A6C0CPX6"/>
<feature type="region of interest" description="Disordered" evidence="1">
    <location>
        <begin position="235"/>
        <end position="277"/>
    </location>
</feature>
<dbReference type="EMBL" id="MN739458">
    <property type="protein sequence ID" value="QHT05739.1"/>
    <property type="molecule type" value="Genomic_DNA"/>
</dbReference>
<evidence type="ECO:0000313" key="2">
    <source>
        <dbReference type="EMBL" id="QHT05739.1"/>
    </source>
</evidence>
<reference evidence="2" key="1">
    <citation type="journal article" date="2020" name="Nature">
        <title>Giant virus diversity and host interactions through global metagenomics.</title>
        <authorList>
            <person name="Schulz F."/>
            <person name="Roux S."/>
            <person name="Paez-Espino D."/>
            <person name="Jungbluth S."/>
            <person name="Walsh D.A."/>
            <person name="Denef V.J."/>
            <person name="McMahon K.D."/>
            <person name="Konstantinidis K.T."/>
            <person name="Eloe-Fadrosh E.A."/>
            <person name="Kyrpides N.C."/>
            <person name="Woyke T."/>
        </authorList>
    </citation>
    <scope>NUCLEOTIDE SEQUENCE</scope>
    <source>
        <strain evidence="2">GVMAG-M-3300021389-45</strain>
    </source>
</reference>
<organism evidence="2">
    <name type="scientific">viral metagenome</name>
    <dbReference type="NCBI Taxonomy" id="1070528"/>
    <lineage>
        <taxon>unclassified sequences</taxon>
        <taxon>metagenomes</taxon>
        <taxon>organismal metagenomes</taxon>
    </lineage>
</organism>
<feature type="compositionally biased region" description="Basic and acidic residues" evidence="1">
    <location>
        <begin position="266"/>
        <end position="277"/>
    </location>
</feature>
<sequence length="277" mass="31795">MIREFQVSKIDELVATGITDRIRTMRRGAAEINILSTNTNQNVKGLSKNLYRVLTSYLPDRFKQDVKNYRLYLRRVDDINAQSYSERQRFHTDYSTSQSLGEGYIQFIYFVETPKRNGRNAPINDRGILLLKGANNTLPKKIIPKKGKLVFFTPHDTPHEVAYQNNKNLGSVSRDMVIGFLYKAPTRSNTVNRQIRVNSPRARVYRTLVNQIPLNSRSGPYQPTNDLLARLRKLNVKNVKKSGPKTGRTPIKKQRTKTPTPTSSKQRSDKLKSARSK</sequence>
<evidence type="ECO:0000256" key="1">
    <source>
        <dbReference type="SAM" id="MobiDB-lite"/>
    </source>
</evidence>
<proteinExistence type="predicted"/>